<keyword evidence="2" id="KW-1185">Reference proteome</keyword>
<sequence>MKYILVSLLLIALNLIYSAYALKTSKEYAKKLAELRNQTERQLKLRAEIDRRINYSTAKAYAKEDAFIPIDWSKVRILKDESKSSPK</sequence>
<gene>
    <name evidence="1" type="ordered locus">HTH_0956</name>
</gene>
<dbReference type="EMBL" id="AP011112">
    <property type="protein sequence ID" value="BAI69415.1"/>
    <property type="molecule type" value="Genomic_DNA"/>
</dbReference>
<dbReference type="RefSeq" id="WP_012963595.1">
    <property type="nucleotide sequence ID" value="NC_013799.1"/>
</dbReference>
<protein>
    <submittedName>
        <fullName evidence="1">Uncharacterized protein</fullName>
    </submittedName>
</protein>
<dbReference type="KEGG" id="hte:Hydth_0952"/>
<dbReference type="KEGG" id="hth:HTH_0956"/>
<organism evidence="1 2">
    <name type="scientific">Hydrogenobacter thermophilus (strain DSM 6534 / IAM 12695 / TK-6)</name>
    <dbReference type="NCBI Taxonomy" id="608538"/>
    <lineage>
        <taxon>Bacteria</taxon>
        <taxon>Pseudomonadati</taxon>
        <taxon>Aquificota</taxon>
        <taxon>Aquificia</taxon>
        <taxon>Aquificales</taxon>
        <taxon>Aquificaceae</taxon>
        <taxon>Hydrogenobacter</taxon>
    </lineage>
</organism>
<dbReference type="OrthoDB" id="15500at2"/>
<evidence type="ECO:0000313" key="1">
    <source>
        <dbReference type="EMBL" id="BAI69415.1"/>
    </source>
</evidence>
<proteinExistence type="predicted"/>
<name>D3DHW3_HYDTT</name>
<dbReference type="STRING" id="608538.HTH_0956"/>
<dbReference type="AlphaFoldDB" id="D3DHW3"/>
<dbReference type="Proteomes" id="UP000002574">
    <property type="component" value="Chromosome"/>
</dbReference>
<evidence type="ECO:0000313" key="2">
    <source>
        <dbReference type="Proteomes" id="UP000002574"/>
    </source>
</evidence>
<accession>D3DHW3</accession>
<reference evidence="1 2" key="1">
    <citation type="journal article" date="2010" name="J. Bacteriol.">
        <title>Complete genome sequence of the thermophilic, obligately chemolithoautotrophic hydrogen-oxidizing bacterium Hydrogenobacter thermophilus TK-6.</title>
        <authorList>
            <person name="Arai H."/>
            <person name="Kanbe H."/>
            <person name="Ishii M."/>
            <person name="Igarashi Y."/>
        </authorList>
    </citation>
    <scope>NUCLEOTIDE SEQUENCE [LARGE SCALE GENOMIC DNA]</scope>
    <source>
        <strain evidence="2">DSM 6534 / IAM 12695 / TK-6 [Tokyo]</strain>
    </source>
</reference>